<organism evidence="1 2">
    <name type="scientific">Nostoc cf. commune SO-36</name>
    <dbReference type="NCBI Taxonomy" id="449208"/>
    <lineage>
        <taxon>Bacteria</taxon>
        <taxon>Bacillati</taxon>
        <taxon>Cyanobacteriota</taxon>
        <taxon>Cyanophyceae</taxon>
        <taxon>Nostocales</taxon>
        <taxon>Nostocaceae</taxon>
        <taxon>Nostoc</taxon>
    </lineage>
</organism>
<gene>
    <name evidence="1" type="ORF">ANSO36C_61420</name>
</gene>
<sequence>MLHLPTKRYFFNEINEIPGCSMIFAQIPFKDIKSAALKFTIEGRTDFFSAVVHLA</sequence>
<dbReference type="EMBL" id="AP025732">
    <property type="protein sequence ID" value="BDI20340.1"/>
    <property type="molecule type" value="Genomic_DNA"/>
</dbReference>
<proteinExistence type="predicted"/>
<evidence type="ECO:0000313" key="2">
    <source>
        <dbReference type="Proteomes" id="UP001055453"/>
    </source>
</evidence>
<keyword evidence="2" id="KW-1185">Reference proteome</keyword>
<protein>
    <submittedName>
        <fullName evidence="1">Uncharacterized protein</fullName>
    </submittedName>
</protein>
<name>A0ABM7ZAR7_NOSCO</name>
<reference evidence="1" key="1">
    <citation type="submission" date="2022-04" db="EMBL/GenBank/DDBJ databases">
        <title>Complete genome sequence of a cyanobacterium, Nostoc sp. SO-36, isolated in Antarctica.</title>
        <authorList>
            <person name="Kanesaki Y."/>
            <person name="Effendi D."/>
            <person name="Sakamoto T."/>
            <person name="Ohtani S."/>
            <person name="Awai K."/>
        </authorList>
    </citation>
    <scope>NUCLEOTIDE SEQUENCE</scope>
    <source>
        <strain evidence="1">SO-36</strain>
    </source>
</reference>
<accession>A0ABM7ZAR7</accession>
<evidence type="ECO:0000313" key="1">
    <source>
        <dbReference type="EMBL" id="BDI20340.1"/>
    </source>
</evidence>
<dbReference type="Proteomes" id="UP001055453">
    <property type="component" value="Chromosome"/>
</dbReference>